<proteinExistence type="inferred from homology"/>
<accession>A0A1Q8SQP7</accession>
<evidence type="ECO:0000256" key="4">
    <source>
        <dbReference type="ARBA" id="ARBA00022475"/>
    </source>
</evidence>
<dbReference type="InterPro" id="IPR018076">
    <property type="entry name" value="T2SS_GspF_dom"/>
</dbReference>
<keyword evidence="4" id="KW-1003">Cell membrane</keyword>
<evidence type="ECO:0000256" key="9">
    <source>
        <dbReference type="RuleBase" id="RU003923"/>
    </source>
</evidence>
<feature type="domain" description="Type II secretion system protein GspF" evidence="11">
    <location>
        <begin position="83"/>
        <end position="206"/>
    </location>
</feature>
<dbReference type="GO" id="GO:0005886">
    <property type="term" value="C:plasma membrane"/>
    <property type="evidence" value="ECO:0007669"/>
    <property type="project" value="UniProtKB-SubCell"/>
</dbReference>
<feature type="transmembrane region" description="Helical" evidence="10">
    <location>
        <begin position="390"/>
        <end position="410"/>
    </location>
</feature>
<organism evidence="12 13">
    <name type="scientific">Salinicola socius</name>
    <dbReference type="NCBI Taxonomy" id="404433"/>
    <lineage>
        <taxon>Bacteria</taxon>
        <taxon>Pseudomonadati</taxon>
        <taxon>Pseudomonadota</taxon>
        <taxon>Gammaproteobacteria</taxon>
        <taxon>Oceanospirillales</taxon>
        <taxon>Halomonadaceae</taxon>
        <taxon>Salinicola</taxon>
    </lineage>
</organism>
<evidence type="ECO:0000256" key="6">
    <source>
        <dbReference type="ARBA" id="ARBA00022692"/>
    </source>
</evidence>
<dbReference type="InterPro" id="IPR001992">
    <property type="entry name" value="T2SS_GspF/T4SS_PilC_CS"/>
</dbReference>
<gene>
    <name evidence="12" type="ORF">BTW07_12765</name>
</gene>
<dbReference type="InterPro" id="IPR042094">
    <property type="entry name" value="T2SS_GspF_sf"/>
</dbReference>
<dbReference type="Pfam" id="PF00482">
    <property type="entry name" value="T2SSF"/>
    <property type="match status" value="2"/>
</dbReference>
<dbReference type="PANTHER" id="PTHR30012:SF7">
    <property type="entry name" value="PROTEIN TRANSPORT PROTEIN HOFC HOMOLOG"/>
    <property type="match status" value="1"/>
</dbReference>
<keyword evidence="8 10" id="KW-0472">Membrane</keyword>
<evidence type="ECO:0000256" key="1">
    <source>
        <dbReference type="ARBA" id="ARBA00004429"/>
    </source>
</evidence>
<keyword evidence="13" id="KW-1185">Reference proteome</keyword>
<reference evidence="12 13" key="1">
    <citation type="submission" date="2016-12" db="EMBL/GenBank/DDBJ databases">
        <title>Draft genome sequences of strains Salinicola socius SMB35, Salinicola sp. MH3R3-1 and Chromohalobacter sp. SMB17 from the Verkhnekamsk potash mining region of Russia.</title>
        <authorList>
            <person name="Mavrodi D.V."/>
            <person name="Olsson B.E."/>
            <person name="Korsakova E.S."/>
            <person name="Pyankova A."/>
            <person name="Mavrodi O.V."/>
            <person name="Plotnikova E.G."/>
        </authorList>
    </citation>
    <scope>NUCLEOTIDE SEQUENCE [LARGE SCALE GENOMIC DNA]</scope>
    <source>
        <strain evidence="12 13">SMB35</strain>
    </source>
</reference>
<name>A0A1Q8SQP7_9GAMM</name>
<comment type="similarity">
    <text evidence="2 9">Belongs to the GSP F family.</text>
</comment>
<evidence type="ECO:0000313" key="12">
    <source>
        <dbReference type="EMBL" id="OLO03758.1"/>
    </source>
</evidence>
<protein>
    <submittedName>
        <fullName evidence="12">Type II secretion system protein F</fullName>
    </submittedName>
</protein>
<dbReference type="PANTHER" id="PTHR30012">
    <property type="entry name" value="GENERAL SECRETION PATHWAY PROTEIN"/>
    <property type="match status" value="1"/>
</dbReference>
<dbReference type="OrthoDB" id="9805682at2"/>
<comment type="subcellular location">
    <subcellularLocation>
        <location evidence="1 9">Cell inner membrane</location>
        <topology evidence="1 9">Multi-pass membrane protein</topology>
    </subcellularLocation>
</comment>
<keyword evidence="3 9" id="KW-0813">Transport</keyword>
<feature type="transmembrane region" description="Helical" evidence="10">
    <location>
        <begin position="235"/>
        <end position="255"/>
    </location>
</feature>
<dbReference type="RefSeq" id="WP_075570556.1">
    <property type="nucleotide sequence ID" value="NZ_MSDO01000019.1"/>
</dbReference>
<keyword evidence="7 10" id="KW-1133">Transmembrane helix</keyword>
<dbReference type="GO" id="GO:0015628">
    <property type="term" value="P:protein secretion by the type II secretion system"/>
    <property type="evidence" value="ECO:0007669"/>
    <property type="project" value="TreeGrafter"/>
</dbReference>
<sequence length="417" mass="45836">MAITLKSAKSVKPAKPPRRVVMHRWQWRGKNLRGEVVSGELIAGHIGDVRKELTRQKIIVKRITRKTGMFGLGRVKARDITLFSRQLATMIRAGVPLLQGCKVVAETLKNPAMRNLVETLANDISAGSSFSEALAKHPSRFDRMFINMVAAGEQAGALDKMLERVASYREKIETLKGRVKKALYYPTAVVLVGIAVTALLLVKVVPQFESLFQGFGAELPAFTQFTVHLSQLTQAYWWEAILVIAAAIFGLRQAIKRSPAFAYRAHQLMLKLPVLGNIVDKGSIARFSRTLATTFNAGIPLVEALDTAAGATGNRVHQRAIASIREDVGSGQQLNFAMRRTRIFPVMAVQMVSIGEEAGELDTMLDKVAEFYEEEVDNQVDALTSLLEPFILVVLGTMVGGLVVSMYLPIFQMGSAI</sequence>
<dbReference type="InterPro" id="IPR003004">
    <property type="entry name" value="GspF/PilC"/>
</dbReference>
<dbReference type="Gene3D" id="1.20.81.30">
    <property type="entry name" value="Type II secretion system (T2SS), domain F"/>
    <property type="match status" value="2"/>
</dbReference>
<evidence type="ECO:0000313" key="13">
    <source>
        <dbReference type="Proteomes" id="UP000186878"/>
    </source>
</evidence>
<evidence type="ECO:0000256" key="10">
    <source>
        <dbReference type="SAM" id="Phobius"/>
    </source>
</evidence>
<comment type="caution">
    <text evidence="12">The sequence shown here is derived from an EMBL/GenBank/DDBJ whole genome shotgun (WGS) entry which is preliminary data.</text>
</comment>
<dbReference type="STRING" id="404433.BTW07_12765"/>
<evidence type="ECO:0000256" key="8">
    <source>
        <dbReference type="ARBA" id="ARBA00023136"/>
    </source>
</evidence>
<dbReference type="PROSITE" id="PS00874">
    <property type="entry name" value="T2SP_F"/>
    <property type="match status" value="1"/>
</dbReference>
<keyword evidence="5" id="KW-0997">Cell inner membrane</keyword>
<evidence type="ECO:0000256" key="2">
    <source>
        <dbReference type="ARBA" id="ARBA00005745"/>
    </source>
</evidence>
<dbReference type="EMBL" id="MSDO01000019">
    <property type="protein sequence ID" value="OLO03758.1"/>
    <property type="molecule type" value="Genomic_DNA"/>
</dbReference>
<dbReference type="PRINTS" id="PR00812">
    <property type="entry name" value="BCTERIALGSPF"/>
</dbReference>
<dbReference type="FunFam" id="1.20.81.30:FF:000001">
    <property type="entry name" value="Type II secretion system protein F"/>
    <property type="match status" value="2"/>
</dbReference>
<feature type="transmembrane region" description="Helical" evidence="10">
    <location>
        <begin position="182"/>
        <end position="202"/>
    </location>
</feature>
<keyword evidence="6 9" id="KW-0812">Transmembrane</keyword>
<dbReference type="AlphaFoldDB" id="A0A1Q8SQP7"/>
<evidence type="ECO:0000259" key="11">
    <source>
        <dbReference type="Pfam" id="PF00482"/>
    </source>
</evidence>
<evidence type="ECO:0000256" key="7">
    <source>
        <dbReference type="ARBA" id="ARBA00022989"/>
    </source>
</evidence>
<evidence type="ECO:0000256" key="5">
    <source>
        <dbReference type="ARBA" id="ARBA00022519"/>
    </source>
</evidence>
<evidence type="ECO:0000256" key="3">
    <source>
        <dbReference type="ARBA" id="ARBA00022448"/>
    </source>
</evidence>
<feature type="domain" description="Type II secretion system protein GspF" evidence="11">
    <location>
        <begin position="287"/>
        <end position="409"/>
    </location>
</feature>
<dbReference type="Proteomes" id="UP000186878">
    <property type="component" value="Unassembled WGS sequence"/>
</dbReference>